<feature type="transmembrane region" description="Helical" evidence="1">
    <location>
        <begin position="34"/>
        <end position="55"/>
    </location>
</feature>
<gene>
    <name evidence="2" type="ORF">CR105_07905</name>
</gene>
<keyword evidence="3" id="KW-1185">Reference proteome</keyword>
<reference evidence="2 3" key="1">
    <citation type="submission" date="2017-10" db="EMBL/GenBank/DDBJ databases">
        <title>Massilia psychrophilum sp. nov., a novel purple-pigmented bacterium isolated from Tianshan glacier, Xinjiang Municipality, China.</title>
        <authorList>
            <person name="Wang H."/>
        </authorList>
    </citation>
    <scope>NUCLEOTIDE SEQUENCE [LARGE SCALE GENOMIC DNA]</scope>
    <source>
        <strain evidence="2 3">JCM 30074</strain>
    </source>
</reference>
<evidence type="ECO:0008006" key="4">
    <source>
        <dbReference type="Google" id="ProtNLM"/>
    </source>
</evidence>
<sequence>MLPVRAGAKPPLTVQARIRQNPKFAELVAKRTRLAILLSLIVLVPYYAFMMVTAFKPALLAQPISEGSIITIGWPIGALIIIGAWLTTAVYIRRANGEFDQLNQEILAEAAQ</sequence>
<feature type="transmembrane region" description="Helical" evidence="1">
    <location>
        <begin position="67"/>
        <end position="92"/>
    </location>
</feature>
<dbReference type="EMBL" id="PDOC01000003">
    <property type="protein sequence ID" value="PIL46035.1"/>
    <property type="molecule type" value="Genomic_DNA"/>
</dbReference>
<dbReference type="OrthoDB" id="5297034at2"/>
<dbReference type="InterPro" id="IPR007436">
    <property type="entry name" value="DUF485"/>
</dbReference>
<dbReference type="Pfam" id="PF04341">
    <property type="entry name" value="DUF485"/>
    <property type="match status" value="1"/>
</dbReference>
<keyword evidence="1" id="KW-1133">Transmembrane helix</keyword>
<evidence type="ECO:0000313" key="2">
    <source>
        <dbReference type="EMBL" id="PIL46035.1"/>
    </source>
</evidence>
<organism evidence="2 3">
    <name type="scientific">Massilia eurypsychrophila</name>
    <dbReference type="NCBI Taxonomy" id="1485217"/>
    <lineage>
        <taxon>Bacteria</taxon>
        <taxon>Pseudomonadati</taxon>
        <taxon>Pseudomonadota</taxon>
        <taxon>Betaproteobacteria</taxon>
        <taxon>Burkholderiales</taxon>
        <taxon>Oxalobacteraceae</taxon>
        <taxon>Telluria group</taxon>
        <taxon>Massilia</taxon>
    </lineage>
</organism>
<dbReference type="Proteomes" id="UP000230390">
    <property type="component" value="Unassembled WGS sequence"/>
</dbReference>
<name>A0A2G8TJ14_9BURK</name>
<dbReference type="AlphaFoldDB" id="A0A2G8TJ14"/>
<keyword evidence="1" id="KW-0472">Membrane</keyword>
<dbReference type="InterPro" id="IPR052959">
    <property type="entry name" value="Inner_membrane_assoc"/>
</dbReference>
<comment type="caution">
    <text evidence="2">The sequence shown here is derived from an EMBL/GenBank/DDBJ whole genome shotgun (WGS) entry which is preliminary data.</text>
</comment>
<evidence type="ECO:0000256" key="1">
    <source>
        <dbReference type="SAM" id="Phobius"/>
    </source>
</evidence>
<evidence type="ECO:0000313" key="3">
    <source>
        <dbReference type="Proteomes" id="UP000230390"/>
    </source>
</evidence>
<keyword evidence="1" id="KW-0812">Transmembrane</keyword>
<protein>
    <recommendedName>
        <fullName evidence="4">DUF485 domain-containing protein</fullName>
    </recommendedName>
</protein>
<dbReference type="GO" id="GO:0005886">
    <property type="term" value="C:plasma membrane"/>
    <property type="evidence" value="ECO:0007669"/>
    <property type="project" value="TreeGrafter"/>
</dbReference>
<proteinExistence type="predicted"/>
<dbReference type="PANTHER" id="PTHR38598:SF1">
    <property type="entry name" value="INNER MEMBRANE PROTEIN YJCH"/>
    <property type="match status" value="1"/>
</dbReference>
<dbReference type="PANTHER" id="PTHR38598">
    <property type="entry name" value="INNER MEMBRANE PROTEIN YJCH"/>
    <property type="match status" value="1"/>
</dbReference>
<accession>A0A2G8TJ14</accession>